<evidence type="ECO:0000256" key="5">
    <source>
        <dbReference type="ARBA" id="ARBA00023136"/>
    </source>
</evidence>
<evidence type="ECO:0000256" key="4">
    <source>
        <dbReference type="ARBA" id="ARBA00022989"/>
    </source>
</evidence>
<evidence type="ECO:0000313" key="9">
    <source>
        <dbReference type="EMBL" id="SJN29705.1"/>
    </source>
</evidence>
<dbReference type="GO" id="GO:0005886">
    <property type="term" value="C:plasma membrane"/>
    <property type="evidence" value="ECO:0007669"/>
    <property type="project" value="UniProtKB-SubCell"/>
</dbReference>
<dbReference type="EMBL" id="FUKQ01000025">
    <property type="protein sequence ID" value="SJN29705.1"/>
    <property type="molecule type" value="Genomic_DNA"/>
</dbReference>
<feature type="domain" description="DUF2510" evidence="8">
    <location>
        <begin position="10"/>
        <end position="41"/>
    </location>
</feature>
<dbReference type="Pfam" id="PF06271">
    <property type="entry name" value="RDD"/>
    <property type="match status" value="1"/>
</dbReference>
<feature type="transmembrane region" description="Helical" evidence="6">
    <location>
        <begin position="113"/>
        <end position="130"/>
    </location>
</feature>
<dbReference type="PANTHER" id="PTHR36115">
    <property type="entry name" value="PROLINE-RICH ANTIGEN HOMOLOG-RELATED"/>
    <property type="match status" value="1"/>
</dbReference>
<dbReference type="RefSeq" id="WP_094764418.1">
    <property type="nucleotide sequence ID" value="NZ_FUKQ01000025.1"/>
</dbReference>
<dbReference type="Pfam" id="PF10708">
    <property type="entry name" value="DUF2510"/>
    <property type="match status" value="1"/>
</dbReference>
<proteinExistence type="predicted"/>
<evidence type="ECO:0000256" key="6">
    <source>
        <dbReference type="SAM" id="Phobius"/>
    </source>
</evidence>
<feature type="transmembrane region" description="Helical" evidence="6">
    <location>
        <begin position="58"/>
        <end position="76"/>
    </location>
</feature>
<dbReference type="Proteomes" id="UP000188342">
    <property type="component" value="Unassembled WGS sequence"/>
</dbReference>
<protein>
    <recommendedName>
        <fullName evidence="11">RDD domain-containing protein</fullName>
    </recommendedName>
</protein>
<dbReference type="OrthoDB" id="5244233at2"/>
<dbReference type="InterPro" id="IPR051791">
    <property type="entry name" value="Pra-immunoreactive"/>
</dbReference>
<evidence type="ECO:0000256" key="1">
    <source>
        <dbReference type="ARBA" id="ARBA00004651"/>
    </source>
</evidence>
<accession>A0A1R4JD35</accession>
<comment type="subcellular location">
    <subcellularLocation>
        <location evidence="1">Cell membrane</location>
        <topology evidence="1">Multi-pass membrane protein</topology>
    </subcellularLocation>
</comment>
<evidence type="ECO:0000256" key="3">
    <source>
        <dbReference type="ARBA" id="ARBA00022692"/>
    </source>
</evidence>
<evidence type="ECO:0008006" key="11">
    <source>
        <dbReference type="Google" id="ProtNLM"/>
    </source>
</evidence>
<organism evidence="9 10">
    <name type="scientific">Luteococcus japonicus LSP_Lj1</name>
    <dbReference type="NCBI Taxonomy" id="1255658"/>
    <lineage>
        <taxon>Bacteria</taxon>
        <taxon>Bacillati</taxon>
        <taxon>Actinomycetota</taxon>
        <taxon>Actinomycetes</taxon>
        <taxon>Propionibacteriales</taxon>
        <taxon>Propionibacteriaceae</taxon>
        <taxon>Luteococcus</taxon>
    </lineage>
</organism>
<sequence>MTQHVPAPVAGWYPDPSRQASLRWWDGASWTSLTTAGAAVPTATAGVSARTAGWWERARGYLLDAALLWFVSLMVLGRFHEPFLIELVGILRVSILTDGGIPGPLQWWDYGLVQMWLVTAIPGVVLRVAYDMICLVWRGATVGHARNDLRVVSASAPVDLEGPRGLVWHRALSRSLVLRLLAPTCLGWLVCVLWPLWDPQSRSLADLAAGTRVVSLDHGLNPWG</sequence>
<gene>
    <name evidence="9" type="ORF">FM114_06795</name>
</gene>
<keyword evidence="10" id="KW-1185">Reference proteome</keyword>
<name>A0A1R4JD35_9ACTN</name>
<keyword evidence="3 6" id="KW-0812">Transmembrane</keyword>
<dbReference type="InterPro" id="IPR010432">
    <property type="entry name" value="RDD"/>
</dbReference>
<feature type="transmembrane region" description="Helical" evidence="6">
    <location>
        <begin position="176"/>
        <end position="197"/>
    </location>
</feature>
<feature type="domain" description="RDD" evidence="7">
    <location>
        <begin position="51"/>
        <end position="210"/>
    </location>
</feature>
<evidence type="ECO:0000259" key="7">
    <source>
        <dbReference type="Pfam" id="PF06271"/>
    </source>
</evidence>
<dbReference type="AlphaFoldDB" id="A0A1R4JD35"/>
<keyword evidence="5 6" id="KW-0472">Membrane</keyword>
<evidence type="ECO:0000256" key="2">
    <source>
        <dbReference type="ARBA" id="ARBA00022475"/>
    </source>
</evidence>
<keyword evidence="4 6" id="KW-1133">Transmembrane helix</keyword>
<evidence type="ECO:0000259" key="8">
    <source>
        <dbReference type="Pfam" id="PF10708"/>
    </source>
</evidence>
<dbReference type="STRING" id="1255658.FM114_06795"/>
<reference evidence="9 10" key="1">
    <citation type="submission" date="2017-02" db="EMBL/GenBank/DDBJ databases">
        <authorList>
            <person name="Peterson S.W."/>
        </authorList>
    </citation>
    <scope>NUCLEOTIDE SEQUENCE [LARGE SCALE GENOMIC DNA]</scope>
    <source>
        <strain evidence="9 10">LSP_Lj1</strain>
    </source>
</reference>
<dbReference type="InterPro" id="IPR018929">
    <property type="entry name" value="DUF2510"/>
</dbReference>
<evidence type="ECO:0000313" key="10">
    <source>
        <dbReference type="Proteomes" id="UP000188342"/>
    </source>
</evidence>
<keyword evidence="2" id="KW-1003">Cell membrane</keyword>